<keyword evidence="3" id="KW-1185">Reference proteome</keyword>
<reference evidence="2 3" key="1">
    <citation type="submission" date="2015-11" db="EMBL/GenBank/DDBJ databases">
        <title>Exploring the genomic traits of fungus-feeding bacterial genus Collimonas.</title>
        <authorList>
            <person name="Song C."/>
            <person name="Schmidt R."/>
            <person name="de Jager V."/>
            <person name="Krzyzanowska D."/>
            <person name="Jongedijk E."/>
            <person name="Cankar K."/>
            <person name="Beekwilder J."/>
            <person name="van Veen A."/>
            <person name="de Boer W."/>
            <person name="van Veen J.A."/>
            <person name="Garbeva P."/>
        </authorList>
    </citation>
    <scope>NUCLEOTIDE SEQUENCE [LARGE SCALE GENOMIC DNA]</scope>
    <source>
        <strain evidence="2 3">Ter282</strain>
    </source>
</reference>
<comment type="similarity">
    <text evidence="1">Belongs to the UPF0145 family.</text>
</comment>
<accession>A0A127PQX4</accession>
<proteinExistence type="inferred from homology"/>
<dbReference type="PANTHER" id="PTHR34068:SF2">
    <property type="entry name" value="UPF0145 PROTEIN SCO3412"/>
    <property type="match status" value="1"/>
</dbReference>
<gene>
    <name evidence="2" type="ORF">CAter282_2159</name>
</gene>
<dbReference type="Pfam" id="PF01906">
    <property type="entry name" value="YbjQ_1"/>
    <property type="match status" value="3"/>
</dbReference>
<dbReference type="EMBL" id="CP013235">
    <property type="protein sequence ID" value="AMP09915.1"/>
    <property type="molecule type" value="Genomic_DNA"/>
</dbReference>
<protein>
    <submittedName>
        <fullName evidence="2">Heavy-metal-binding family protein</fullName>
    </submittedName>
</protein>
<name>A0A127PQX4_9BURK</name>
<dbReference type="SUPFAM" id="SSF117782">
    <property type="entry name" value="YbjQ-like"/>
    <property type="match status" value="3"/>
</dbReference>
<dbReference type="Gene3D" id="3.30.110.70">
    <property type="entry name" value="Hypothetical protein apc22750. Chain B"/>
    <property type="match status" value="3"/>
</dbReference>
<evidence type="ECO:0000256" key="1">
    <source>
        <dbReference type="ARBA" id="ARBA00010751"/>
    </source>
</evidence>
<organism evidence="2 3">
    <name type="scientific">Collimonas arenae</name>
    <dbReference type="NCBI Taxonomy" id="279058"/>
    <lineage>
        <taxon>Bacteria</taxon>
        <taxon>Pseudomonadati</taxon>
        <taxon>Pseudomonadota</taxon>
        <taxon>Betaproteobacteria</taxon>
        <taxon>Burkholderiales</taxon>
        <taxon>Oxalobacteraceae</taxon>
        <taxon>Collimonas</taxon>
    </lineage>
</organism>
<evidence type="ECO:0000313" key="2">
    <source>
        <dbReference type="EMBL" id="AMP09915.1"/>
    </source>
</evidence>
<dbReference type="InterPro" id="IPR035439">
    <property type="entry name" value="UPF0145_dom_sf"/>
</dbReference>
<dbReference type="PATRIC" id="fig|279058.17.peg.2320"/>
<dbReference type="AlphaFoldDB" id="A0A127PQX4"/>
<dbReference type="PANTHER" id="PTHR34068">
    <property type="entry name" value="UPF0145 PROTEIN YBJQ"/>
    <property type="match status" value="1"/>
</dbReference>
<evidence type="ECO:0000313" key="3">
    <source>
        <dbReference type="Proteomes" id="UP000071778"/>
    </source>
</evidence>
<sequence length="392" mass="41579">MVGGIVRWTFIVEKKEERMAKVTGLSGNEIFCLALKNYSAGEIVVGNSVNSMGFLGGIGAGLKNMLGGEITQVTAAIHEGRANAFERMSKEALQHGASGVAGVTSELRSFSGSTEFLFVGSCVHARDMSGRFFTTAGDAQELYCHMDAGYEPIQHAFGNIAYSMGVGGGLIGSLKTLVRGEIPEYSNIFNTTRHKALDRLVAQAKADKANAVVGIRTTILPWMGTHEMLMTGTASRHAALPAGADGNPVTSDLTGEELWAMTSLGYAPVKLLMSTSIYSLGVVGGFMAAFKSFTKGEISDLTTLIHDAREIAIERLKSEADALNAEEVVGVKTYIAEIGNGLVEFMAIGTAVTKMPGFAVKTPTLPAQAIIRDKDTWIDGDFGFSLDRNGNG</sequence>
<dbReference type="InterPro" id="IPR002765">
    <property type="entry name" value="UPF0145_YbjQ-like"/>
</dbReference>
<dbReference type="Proteomes" id="UP000071778">
    <property type="component" value="Chromosome"/>
</dbReference>